<dbReference type="VEuPathDB" id="VectorBase:BGLB029249"/>
<dbReference type="AlphaFoldDB" id="A0A2C9LB96"/>
<dbReference type="Gene3D" id="4.10.1240.10">
    <property type="entry name" value="GPCR, family 2, extracellular hormone receptor domain"/>
    <property type="match status" value="1"/>
</dbReference>
<dbReference type="STRING" id="6526.A0A2C9LB96"/>
<evidence type="ECO:0000313" key="3">
    <source>
        <dbReference type="Proteomes" id="UP000076420"/>
    </source>
</evidence>
<organism evidence="2 3">
    <name type="scientific">Biomphalaria glabrata</name>
    <name type="common">Bloodfluke planorb</name>
    <name type="synonym">Freshwater snail</name>
    <dbReference type="NCBI Taxonomy" id="6526"/>
    <lineage>
        <taxon>Eukaryota</taxon>
        <taxon>Metazoa</taxon>
        <taxon>Spiralia</taxon>
        <taxon>Lophotrochozoa</taxon>
        <taxon>Mollusca</taxon>
        <taxon>Gastropoda</taxon>
        <taxon>Heterobranchia</taxon>
        <taxon>Euthyneura</taxon>
        <taxon>Panpulmonata</taxon>
        <taxon>Hygrophila</taxon>
        <taxon>Lymnaeoidea</taxon>
        <taxon>Planorbidae</taxon>
        <taxon>Biomphalaria</taxon>
    </lineage>
</organism>
<proteinExistence type="predicted"/>
<gene>
    <name evidence="2" type="primary">106070009</name>
</gene>
<dbReference type="Proteomes" id="UP000076420">
    <property type="component" value="Unassembled WGS sequence"/>
</dbReference>
<reference evidence="2" key="1">
    <citation type="submission" date="2020-05" db="UniProtKB">
        <authorList>
            <consortium name="EnsemblMetazoa"/>
        </authorList>
    </citation>
    <scope>IDENTIFICATION</scope>
    <source>
        <strain evidence="2">BB02</strain>
    </source>
</reference>
<dbReference type="SUPFAM" id="SSF111418">
    <property type="entry name" value="Hormone receptor domain"/>
    <property type="match status" value="1"/>
</dbReference>
<evidence type="ECO:0000259" key="1">
    <source>
        <dbReference type="PROSITE" id="PS50227"/>
    </source>
</evidence>
<feature type="domain" description="G-protein coupled receptors family 2 profile 1" evidence="1">
    <location>
        <begin position="35"/>
        <end position="106"/>
    </location>
</feature>
<dbReference type="Pfam" id="PF02793">
    <property type="entry name" value="HRM"/>
    <property type="match status" value="1"/>
</dbReference>
<name>A0A2C9LB96_BIOGL</name>
<sequence>ELIQILVAAAMTQVERIVHSMTVEQREKREQAILACTKAVYDIDPNEIFCNMTIDISCWPPTRANSTVAIQCFEHDGTNPKHKARRHCSENGIWSRIDFTDCFIEDPVVDPVM</sequence>
<dbReference type="InterPro" id="IPR036445">
    <property type="entry name" value="GPCR_2_extracell_dom_sf"/>
</dbReference>
<dbReference type="VEuPathDB" id="VectorBase:BGLAX_041588"/>
<dbReference type="InterPro" id="IPR001879">
    <property type="entry name" value="GPCR_2_extracellular_dom"/>
</dbReference>
<dbReference type="GO" id="GO:0016020">
    <property type="term" value="C:membrane"/>
    <property type="evidence" value="ECO:0007669"/>
    <property type="project" value="InterPro"/>
</dbReference>
<dbReference type="KEGG" id="bgt:106070009"/>
<dbReference type="SMART" id="SM00008">
    <property type="entry name" value="HormR"/>
    <property type="match status" value="1"/>
</dbReference>
<evidence type="ECO:0000313" key="2">
    <source>
        <dbReference type="EnsemblMetazoa" id="BGLB029249-PA"/>
    </source>
</evidence>
<dbReference type="GO" id="GO:0004930">
    <property type="term" value="F:G protein-coupled receptor activity"/>
    <property type="evidence" value="ECO:0007669"/>
    <property type="project" value="InterPro"/>
</dbReference>
<protein>
    <recommendedName>
        <fullName evidence="1">G-protein coupled receptors family 2 profile 1 domain-containing protein</fullName>
    </recommendedName>
</protein>
<dbReference type="EnsemblMetazoa" id="BGLB029249-RA">
    <property type="protein sequence ID" value="BGLB029249-PA"/>
    <property type="gene ID" value="BGLB029249"/>
</dbReference>
<accession>A0A2C9LB96</accession>
<dbReference type="PROSITE" id="PS50227">
    <property type="entry name" value="G_PROTEIN_RECEP_F2_3"/>
    <property type="match status" value="1"/>
</dbReference>